<dbReference type="InterPro" id="IPR041698">
    <property type="entry name" value="Methyltransf_25"/>
</dbReference>
<dbReference type="AlphaFoldDB" id="A0A6G4WAH9"/>
<organism evidence="2 3">
    <name type="scientific">Allomesorhizobium camelthorni</name>
    <dbReference type="NCBI Taxonomy" id="475069"/>
    <lineage>
        <taxon>Bacteria</taxon>
        <taxon>Pseudomonadati</taxon>
        <taxon>Pseudomonadota</taxon>
        <taxon>Alphaproteobacteria</taxon>
        <taxon>Hyphomicrobiales</taxon>
        <taxon>Phyllobacteriaceae</taxon>
        <taxon>Allomesorhizobium</taxon>
    </lineage>
</organism>
<keyword evidence="2" id="KW-0808">Transferase</keyword>
<sequence length="235" mass="25765">MPGLADRLVQPEILDGLAEKDPRAIAARRDLVLVNRLMFQQAIMARLLGDHVASPPRRILEIGAGDGSFMLGVARRLAPRWPGVELTLLDRADLVTPERRAAFVELGWRAKAVTADIFDWFRAAGDVRFDAVTANLFLHHFADADLARLLSKLRPIAPVFVAAEPRRTGFAHSASRLLWAVGAGEVARHDAPASVRAGFRGSELSALWPTKSDRLHERGAGLFTHVFAASRAEDE</sequence>
<dbReference type="Pfam" id="PF13649">
    <property type="entry name" value="Methyltransf_25"/>
    <property type="match status" value="1"/>
</dbReference>
<dbReference type="RefSeq" id="WP_165027229.1">
    <property type="nucleotide sequence ID" value="NZ_JAAKZF010000010.1"/>
</dbReference>
<evidence type="ECO:0000313" key="3">
    <source>
        <dbReference type="Proteomes" id="UP001642900"/>
    </source>
</evidence>
<name>A0A6G4WAH9_9HYPH</name>
<dbReference type="CDD" id="cd02440">
    <property type="entry name" value="AdoMet_MTases"/>
    <property type="match status" value="1"/>
</dbReference>
<evidence type="ECO:0000313" key="2">
    <source>
        <dbReference type="EMBL" id="NGO51584.1"/>
    </source>
</evidence>
<dbReference type="EMBL" id="JAAKZF010000010">
    <property type="protein sequence ID" value="NGO51584.1"/>
    <property type="molecule type" value="Genomic_DNA"/>
</dbReference>
<dbReference type="SUPFAM" id="SSF53335">
    <property type="entry name" value="S-adenosyl-L-methionine-dependent methyltransferases"/>
    <property type="match status" value="1"/>
</dbReference>
<dbReference type="Gene3D" id="3.40.50.150">
    <property type="entry name" value="Vaccinia Virus protein VP39"/>
    <property type="match status" value="1"/>
</dbReference>
<evidence type="ECO:0000259" key="1">
    <source>
        <dbReference type="Pfam" id="PF13649"/>
    </source>
</evidence>
<feature type="domain" description="Methyltransferase" evidence="1">
    <location>
        <begin position="59"/>
        <end position="154"/>
    </location>
</feature>
<protein>
    <submittedName>
        <fullName evidence="2">Class I SAM-dependent methyltransferase</fullName>
    </submittedName>
</protein>
<reference evidence="2 3" key="1">
    <citation type="submission" date="2020-02" db="EMBL/GenBank/DDBJ databases">
        <title>Genome sequence of strain CCNWXJ40-4.</title>
        <authorList>
            <person name="Gao J."/>
            <person name="Sun J."/>
        </authorList>
    </citation>
    <scope>NUCLEOTIDE SEQUENCE [LARGE SCALE GENOMIC DNA]</scope>
    <source>
        <strain evidence="2 3">CCNWXJ 40-4</strain>
    </source>
</reference>
<dbReference type="InterPro" id="IPR029063">
    <property type="entry name" value="SAM-dependent_MTases_sf"/>
</dbReference>
<dbReference type="GO" id="GO:0008168">
    <property type="term" value="F:methyltransferase activity"/>
    <property type="evidence" value="ECO:0007669"/>
    <property type="project" value="UniProtKB-KW"/>
</dbReference>
<keyword evidence="2" id="KW-0489">Methyltransferase</keyword>
<gene>
    <name evidence="2" type="ORF">G6N73_10400</name>
</gene>
<accession>A0A6G4WAH9</accession>
<comment type="caution">
    <text evidence="2">The sequence shown here is derived from an EMBL/GenBank/DDBJ whole genome shotgun (WGS) entry which is preliminary data.</text>
</comment>
<proteinExistence type="predicted"/>
<dbReference type="GO" id="GO:0032259">
    <property type="term" value="P:methylation"/>
    <property type="evidence" value="ECO:0007669"/>
    <property type="project" value="UniProtKB-KW"/>
</dbReference>
<dbReference type="Proteomes" id="UP001642900">
    <property type="component" value="Unassembled WGS sequence"/>
</dbReference>
<keyword evidence="3" id="KW-1185">Reference proteome</keyword>